<organism evidence="5 6">
    <name type="scientific">Tanacetum coccineum</name>
    <dbReference type="NCBI Taxonomy" id="301880"/>
    <lineage>
        <taxon>Eukaryota</taxon>
        <taxon>Viridiplantae</taxon>
        <taxon>Streptophyta</taxon>
        <taxon>Embryophyta</taxon>
        <taxon>Tracheophyta</taxon>
        <taxon>Spermatophyta</taxon>
        <taxon>Magnoliopsida</taxon>
        <taxon>eudicotyledons</taxon>
        <taxon>Gunneridae</taxon>
        <taxon>Pentapetalae</taxon>
        <taxon>asterids</taxon>
        <taxon>campanulids</taxon>
        <taxon>Asterales</taxon>
        <taxon>Asteraceae</taxon>
        <taxon>Asteroideae</taxon>
        <taxon>Anthemideae</taxon>
        <taxon>Anthemidinae</taxon>
        <taxon>Tanacetum</taxon>
    </lineage>
</organism>
<dbReference type="InterPro" id="IPR000477">
    <property type="entry name" value="RT_dom"/>
</dbReference>
<dbReference type="InterPro" id="IPR043502">
    <property type="entry name" value="DNA/RNA_pol_sf"/>
</dbReference>
<keyword evidence="5" id="KW-0695">RNA-directed DNA polymerase</keyword>
<evidence type="ECO:0000313" key="5">
    <source>
        <dbReference type="EMBL" id="GJT80580.1"/>
    </source>
</evidence>
<dbReference type="InterPro" id="IPR000569">
    <property type="entry name" value="HECT_dom"/>
</dbReference>
<dbReference type="GO" id="GO:0003964">
    <property type="term" value="F:RNA-directed DNA polymerase activity"/>
    <property type="evidence" value="ECO:0007669"/>
    <property type="project" value="UniProtKB-KW"/>
</dbReference>
<comment type="caution">
    <text evidence="5">The sequence shown here is derived from an EMBL/GenBank/DDBJ whole genome shotgun (WGS) entry which is preliminary data.</text>
</comment>
<gene>
    <name evidence="5" type="ORF">Tco_1054922</name>
</gene>
<dbReference type="Pfam" id="PF01582">
    <property type="entry name" value="TIR"/>
    <property type="match status" value="1"/>
</dbReference>
<dbReference type="PROSITE" id="PS50237">
    <property type="entry name" value="HECT"/>
    <property type="match status" value="1"/>
</dbReference>
<dbReference type="Proteomes" id="UP001151760">
    <property type="component" value="Unassembled WGS sequence"/>
</dbReference>
<keyword evidence="5" id="KW-0808">Transferase</keyword>
<proteinExistence type="predicted"/>
<dbReference type="CDD" id="cd01650">
    <property type="entry name" value="RT_nLTR_like"/>
    <property type="match status" value="1"/>
</dbReference>
<keyword evidence="1 2" id="KW-0833">Ubl conjugation pathway</keyword>
<dbReference type="Gene3D" id="3.30.2410.10">
    <property type="entry name" value="Hect, E3 ligase catalytic domain"/>
    <property type="match status" value="1"/>
</dbReference>
<reference evidence="5" key="1">
    <citation type="journal article" date="2022" name="Int. J. Mol. Sci.">
        <title>Draft Genome of Tanacetum Coccineum: Genomic Comparison of Closely Related Tanacetum-Family Plants.</title>
        <authorList>
            <person name="Yamashiro T."/>
            <person name="Shiraishi A."/>
            <person name="Nakayama K."/>
            <person name="Satake H."/>
        </authorList>
    </citation>
    <scope>NUCLEOTIDE SEQUENCE</scope>
</reference>
<dbReference type="SMART" id="SM00119">
    <property type="entry name" value="HECTc"/>
    <property type="match status" value="1"/>
</dbReference>
<dbReference type="SUPFAM" id="SSF56204">
    <property type="entry name" value="Hect, E3 ligase catalytic domain"/>
    <property type="match status" value="1"/>
</dbReference>
<dbReference type="EMBL" id="BQNB010019006">
    <property type="protein sequence ID" value="GJT80580.1"/>
    <property type="molecule type" value="Genomic_DNA"/>
</dbReference>
<reference evidence="5" key="2">
    <citation type="submission" date="2022-01" db="EMBL/GenBank/DDBJ databases">
        <authorList>
            <person name="Yamashiro T."/>
            <person name="Shiraishi A."/>
            <person name="Satake H."/>
            <person name="Nakayama K."/>
        </authorList>
    </citation>
    <scope>NUCLEOTIDE SEQUENCE</scope>
</reference>
<evidence type="ECO:0000313" key="6">
    <source>
        <dbReference type="Proteomes" id="UP001151760"/>
    </source>
</evidence>
<keyword evidence="5" id="KW-0548">Nucleotidyltransferase</keyword>
<dbReference type="InterPro" id="IPR000157">
    <property type="entry name" value="TIR_dom"/>
</dbReference>
<dbReference type="InterPro" id="IPR035983">
    <property type="entry name" value="Hect_E3_ubiquitin_ligase"/>
</dbReference>
<feature type="domain" description="Reverse transcriptase" evidence="4">
    <location>
        <begin position="277"/>
        <end position="530"/>
    </location>
</feature>
<evidence type="ECO:0000259" key="4">
    <source>
        <dbReference type="PROSITE" id="PS50878"/>
    </source>
</evidence>
<dbReference type="Pfam" id="PF00078">
    <property type="entry name" value="RVT_1"/>
    <property type="match status" value="1"/>
</dbReference>
<dbReference type="PANTHER" id="PTHR33116">
    <property type="entry name" value="REVERSE TRANSCRIPTASE ZINC-BINDING DOMAIN-CONTAINING PROTEIN-RELATED-RELATED"/>
    <property type="match status" value="1"/>
</dbReference>
<evidence type="ECO:0000256" key="2">
    <source>
        <dbReference type="PROSITE-ProRule" id="PRU00104"/>
    </source>
</evidence>
<accession>A0ABQ5GZM5</accession>
<dbReference type="SUPFAM" id="SSF52200">
    <property type="entry name" value="Toll/Interleukin receptor TIR domain"/>
    <property type="match status" value="1"/>
</dbReference>
<dbReference type="Pfam" id="PF00632">
    <property type="entry name" value="HECT"/>
    <property type="match status" value="1"/>
</dbReference>
<name>A0ABQ5GZM5_9ASTR</name>
<feature type="domain" description="HECT" evidence="3">
    <location>
        <begin position="1014"/>
        <end position="1083"/>
    </location>
</feature>
<dbReference type="SUPFAM" id="SSF56672">
    <property type="entry name" value="DNA/RNA polymerases"/>
    <property type="match status" value="1"/>
</dbReference>
<dbReference type="PANTHER" id="PTHR33116:SF84">
    <property type="entry name" value="RNA-DIRECTED DNA POLYMERASE"/>
    <property type="match status" value="1"/>
</dbReference>
<dbReference type="Gene3D" id="3.40.50.10140">
    <property type="entry name" value="Toll/interleukin-1 receptor homology (TIR) domain"/>
    <property type="match status" value="1"/>
</dbReference>
<protein>
    <submittedName>
        <fullName evidence="5">RNA-directed DNA polymerase, eukaryota, reverse transcriptase zinc-binding domain protein</fullName>
    </submittedName>
</protein>
<dbReference type="InterPro" id="IPR026960">
    <property type="entry name" value="RVT-Znf"/>
</dbReference>
<dbReference type="PROSITE" id="PS50878">
    <property type="entry name" value="RT_POL"/>
    <property type="match status" value="1"/>
</dbReference>
<evidence type="ECO:0000256" key="1">
    <source>
        <dbReference type="ARBA" id="ARBA00022786"/>
    </source>
</evidence>
<dbReference type="Pfam" id="PF13966">
    <property type="entry name" value="zf-RVT"/>
    <property type="match status" value="1"/>
</dbReference>
<evidence type="ECO:0000259" key="3">
    <source>
        <dbReference type="PROSITE" id="PS50237"/>
    </source>
</evidence>
<sequence length="1196" mass="138284">MGNEEFFDVYKKAYGVFLPYGISDHSPAILTCSISLQKPARSFRFANYFADKTDFLKEVEENWNIDVEGFNMYKLVKKLKAIKPVMSRLYWKNGNLTKKVQSLKKSLDEIHMKLDKDPHNMLLRNQSVEILNDYSITLEDEEKLMFQKAKVEWLNDGDKNTAFFHKAIKGRMNRNRVNEIWGTDGDQVPIQFVNHFKSFLGSQNAKECLDLDSSIFYNRVSQQYAEDMIIEVSNEEIKDAMFTINDNKAPGPDGFTAKFYKKAWNTIGGDICNALKEFFKEGKLLRELNSTLITLVPKVSIPNKVTDFRPIACCNVVYKCISKILTNRIKNVLDSIVDKNQSAFIPDKQITDNILLTQGLLKGYDCSKGPKRCSMKIDIQKAYDTVDWSFLDKALRMFGFPNKMVKWIMVQGDPLSPYLFTIVMEIFNLILKQKIRLEPSFKYHHGCKKLQITHLCFADDLLVMCHGDTTSVKVIKSALEDFSKVSGLHPNLGKSTIFCGSMDKCSIENIINILPFKKGKLPVRYLGVPLVSKSIGVKDCKSLIDKVKTRVHDWKNKSLSYAGRAQLIASVLASIQVYWASVFRLPKAVSKDIEKIFKSFLWNNGESINGKAKVSWKDVCQPKENGGLGFKPIDQWNKALLIKHLWNVANKKDTLWVKWVSMVKLKGRSVWEIEKQSNDSSLWKNLMDLRGEIRNFVQYKVGDGCSVSLWHDSWSMLPTLDTFISRREIFAAGFSNETTLAEGIVDNKWKWPEQWLTNHPNLNQYPVPTINNEIKDKLMWCSSNGIIKSFSSSQVWKDIRILNEKMPWWKVIWFPQYIPRHAFVLWMASKGKLVTQDKLSKWYPNKDWKCPFCLQIKDSHKHLFFECEYSNEVWCEMQRMMNVWNLNDLENCLIELSKMPCKNSIWSIVRRLSIASTIYHIWLERNARIFQQKSMSYRSLIQTIANNIRSKLMTLKVKDTNAGYLAQGFSLGLPTLYEVLRLWFCFLGHDCTYLVVYSVHLGLERKLDWVDECEVPLEGFKALQGISGPQRFQIHKAYGVPERLPSAHTCFNQLDLPEYTSNEQLQERLLLAIHEANEGVKTPVKTLSIIFIKLLRTKAFTLTKTMRKSRKGKRSAMISLNQLKTRNFTSSFFSKNCASSSWCLEELVKIMESHKMTDQHTAYHVFYDVEPTEVRKQSGVVAEKWKGPSKRSSRFG</sequence>
<dbReference type="InterPro" id="IPR035897">
    <property type="entry name" value="Toll_tir_struct_dom_sf"/>
</dbReference>
<feature type="active site" description="Glycyl thioester intermediate" evidence="2">
    <location>
        <position position="1050"/>
    </location>
</feature>
<keyword evidence="6" id="KW-1185">Reference proteome</keyword>